<keyword evidence="6" id="KW-0460">Magnesium</keyword>
<evidence type="ECO:0000259" key="12">
    <source>
        <dbReference type="SMART" id="SM00831"/>
    </source>
</evidence>
<sequence length="1387" mass="144112">MTDAVGALGGRSTWKYPGRIHLELLREPVLEAEIESRLQAVPGVRWARVNVPLGRAIVALDDPPADTGELMRALDEAEAKAESRVAAEPPPGLVLAADLGGIVATGVEWLVHRTPLPAEVAGLVSLVDNLPRLRDAIDDAIPLPALRTWLPVASAAVKGLAPGLTGLVVDTTQRLVQLRENHAADSAWQAVHERLTGTPEQAAASAVPAERPVPLPPGPADRYADQLLAGAPAGGVVGALMSMNARRGLQTAMICTPKPAFAGRETFAAELGFVLSRRGVVVADRAALRRLDRIDTVVFDEDVLLSPRSAIGQVRPASGADHEEIATWLYRLFDPDRPAAAQEEGPWRLRARGRRLTLTRDGEKQATAETVRQRSPDAEAAVAAAHKSGLNVIVRPGVDADQVRELQAGGAAVLLVSSSPQALAQADCGAGVTADAQNGRKAPSPPPWGAHLLLDDDLRPLVALIAAIPAAREVSVGGVRLARGGTGVGALFALTSPAASSAGNALTALHIATCLSMAHGAWRAWRTTLTPALTPADPRPWHAMPVETVLRELDTGPGGLSEAEAARRRTPLAAKGRRLSLLRETAAELANPFTPVLAAGAVGSAAVGSLVDAALVSSVMGLSALAGGVQRVATARTLAELARHVRVHARVLRDGAEHEVDAHDLVPGDVVVLSAGQVVPADCRIVAADGLEADESALTGESLPVSKNAAPVFARDVAERRSMLYESTSIAAGKVTAVVVAVGEATETGRALAAAEERAPRSGVADRLARITRATTPIAGGAAAALTLAGLARGRPLRQTLAEGVNLAVAAVPEGLPLLVSAAQLAATRRLSAHGVHVRDPRTIEALGRVEVLCFDKTGTLTAGEIRLTRVCDARREVPVGKLGDLAAVLAAGQRATPHREGNGVHSHLTDAAVSTGAKDAGVSRKTGAPGWRELAALPFEPSRGFHATLGRSGRTRLLSVKGAPEIVLPRCSRVRVDGEDRPLDDKERRRIDERVESLAASGHRVLAVAERRPAGLNDFDDDDVTDLTFVGLLGLADVVRHTASPAVTRLRAAGVQIVMITGDHPSTASAIAAELIEAEPRVLTGAELDELDDARLDARLPGIDVVARCTPEQKVRVVRSFQRLGKVVAMTGDGANDAAGIRLADVGIALGGVGTPAARAAADMVVSDDRLETIVSALAEGRAMWASVREALAILVGGNLGEIGFTVVGALTTGTSPLSARQLLLVNLLTDLAPALAIALRAPSPEEAANLLQEGPESSLGQALTRDIVRRAVVTSFGAGLAWTLATFTGRAARARTVGLVALVGTQLAQTVQTAGRDRTVLLSALGSAAALAAIVQTPGVSHFFGSTPLGPVAWPIALFAVAAALVFDKVAERPLNTIMDRFMQK</sequence>
<dbReference type="InterPro" id="IPR018303">
    <property type="entry name" value="ATPase_P-typ_P_site"/>
</dbReference>
<keyword evidence="8 11" id="KW-1133">Transmembrane helix</keyword>
<evidence type="ECO:0000256" key="3">
    <source>
        <dbReference type="ARBA" id="ARBA00022723"/>
    </source>
</evidence>
<evidence type="ECO:0000256" key="11">
    <source>
        <dbReference type="SAM" id="Phobius"/>
    </source>
</evidence>
<keyword evidence="7" id="KW-1278">Translocase</keyword>
<dbReference type="NCBIfam" id="TIGR01494">
    <property type="entry name" value="ATPase_P-type"/>
    <property type="match status" value="2"/>
</dbReference>
<dbReference type="GO" id="GO:0005886">
    <property type="term" value="C:plasma membrane"/>
    <property type="evidence" value="ECO:0007669"/>
    <property type="project" value="UniProtKB-SubCell"/>
</dbReference>
<dbReference type="InterPro" id="IPR023214">
    <property type="entry name" value="HAD_sf"/>
</dbReference>
<comment type="subcellular location">
    <subcellularLocation>
        <location evidence="1">Cell membrane</location>
        <topology evidence="1">Multi-pass membrane protein</topology>
    </subcellularLocation>
</comment>
<dbReference type="Pfam" id="PF13246">
    <property type="entry name" value="Cation_ATPase"/>
    <property type="match status" value="1"/>
</dbReference>
<dbReference type="Gene3D" id="1.20.1110.10">
    <property type="entry name" value="Calcium-transporting ATPase, transmembrane domain"/>
    <property type="match status" value="2"/>
</dbReference>
<gene>
    <name evidence="13" type="ORF">ETD86_01360</name>
</gene>
<dbReference type="Proteomes" id="UP000309128">
    <property type="component" value="Unassembled WGS sequence"/>
</dbReference>
<dbReference type="RefSeq" id="WP_138664217.1">
    <property type="nucleotide sequence ID" value="NZ_VCKY01000003.1"/>
</dbReference>
<dbReference type="InterPro" id="IPR006068">
    <property type="entry name" value="ATPase_P-typ_cation-transptr_C"/>
</dbReference>
<dbReference type="SUPFAM" id="SSF56784">
    <property type="entry name" value="HAD-like"/>
    <property type="match status" value="1"/>
</dbReference>
<feature type="transmembrane region" description="Helical" evidence="11">
    <location>
        <begin position="1354"/>
        <end position="1373"/>
    </location>
</feature>
<dbReference type="GO" id="GO:0046872">
    <property type="term" value="F:metal ion binding"/>
    <property type="evidence" value="ECO:0007669"/>
    <property type="project" value="UniProtKB-KW"/>
</dbReference>
<keyword evidence="14" id="KW-1185">Reference proteome</keyword>
<keyword evidence="13" id="KW-0378">Hydrolase</keyword>
<dbReference type="SMART" id="SM00831">
    <property type="entry name" value="Cation_ATPase_N"/>
    <property type="match status" value="1"/>
</dbReference>
<dbReference type="SUPFAM" id="SSF81653">
    <property type="entry name" value="Calcium ATPase, transduction domain A"/>
    <property type="match status" value="1"/>
</dbReference>
<evidence type="ECO:0000256" key="6">
    <source>
        <dbReference type="ARBA" id="ARBA00022842"/>
    </source>
</evidence>
<dbReference type="InterPro" id="IPR001757">
    <property type="entry name" value="P_typ_ATPase"/>
</dbReference>
<dbReference type="GO" id="GO:0016887">
    <property type="term" value="F:ATP hydrolysis activity"/>
    <property type="evidence" value="ECO:0007669"/>
    <property type="project" value="InterPro"/>
</dbReference>
<comment type="caution">
    <text evidence="13">The sequence shown here is derived from an EMBL/GenBank/DDBJ whole genome shotgun (WGS) entry which is preliminary data.</text>
</comment>
<dbReference type="PRINTS" id="PR00120">
    <property type="entry name" value="HATPASE"/>
</dbReference>
<comment type="catalytic activity">
    <reaction evidence="10">
        <text>ATP + H2O = ADP + phosphate + H(+)</text>
        <dbReference type="Rhea" id="RHEA:13065"/>
        <dbReference type="ChEBI" id="CHEBI:15377"/>
        <dbReference type="ChEBI" id="CHEBI:15378"/>
        <dbReference type="ChEBI" id="CHEBI:30616"/>
        <dbReference type="ChEBI" id="CHEBI:43474"/>
        <dbReference type="ChEBI" id="CHEBI:456216"/>
    </reaction>
</comment>
<name>A0A5S4GGF8_9ACTN</name>
<dbReference type="InterPro" id="IPR044492">
    <property type="entry name" value="P_typ_ATPase_HD_dom"/>
</dbReference>
<evidence type="ECO:0000256" key="1">
    <source>
        <dbReference type="ARBA" id="ARBA00004651"/>
    </source>
</evidence>
<dbReference type="PRINTS" id="PR00119">
    <property type="entry name" value="CATATPASE"/>
</dbReference>
<keyword evidence="3" id="KW-0479">Metal-binding</keyword>
<dbReference type="EMBL" id="VCKY01000003">
    <property type="protein sequence ID" value="TMR25270.1"/>
    <property type="molecule type" value="Genomic_DNA"/>
</dbReference>
<dbReference type="SFLD" id="SFLDF00027">
    <property type="entry name" value="p-type_atpase"/>
    <property type="match status" value="1"/>
</dbReference>
<dbReference type="Gene3D" id="2.70.150.10">
    <property type="entry name" value="Calcium-transporting ATPase, cytoplasmic transduction domain A"/>
    <property type="match status" value="1"/>
</dbReference>
<accession>A0A5S4GGF8</accession>
<dbReference type="PANTHER" id="PTHR24093:SF513">
    <property type="entry name" value="CATION-TRANSPORTING ATPASE I-RELATED"/>
    <property type="match status" value="1"/>
</dbReference>
<dbReference type="Pfam" id="PF00689">
    <property type="entry name" value="Cation_ATPase_C"/>
    <property type="match status" value="1"/>
</dbReference>
<dbReference type="Pfam" id="PF00690">
    <property type="entry name" value="Cation_ATPase_N"/>
    <property type="match status" value="1"/>
</dbReference>
<keyword evidence="9 11" id="KW-0472">Membrane</keyword>
<dbReference type="PROSITE" id="PS00154">
    <property type="entry name" value="ATPASE_E1_E2"/>
    <property type="match status" value="1"/>
</dbReference>
<dbReference type="SUPFAM" id="SSF55008">
    <property type="entry name" value="HMA, heavy metal-associated domain"/>
    <property type="match status" value="1"/>
</dbReference>
<dbReference type="Gene3D" id="3.40.1110.10">
    <property type="entry name" value="Calcium-transporting ATPase, cytoplasmic domain N"/>
    <property type="match status" value="1"/>
</dbReference>
<evidence type="ECO:0000256" key="7">
    <source>
        <dbReference type="ARBA" id="ARBA00022967"/>
    </source>
</evidence>
<organism evidence="13 14">
    <name type="scientific">Nonomuraea turkmeniaca</name>
    <dbReference type="NCBI Taxonomy" id="103838"/>
    <lineage>
        <taxon>Bacteria</taxon>
        <taxon>Bacillati</taxon>
        <taxon>Actinomycetota</taxon>
        <taxon>Actinomycetes</taxon>
        <taxon>Streptosporangiales</taxon>
        <taxon>Streptosporangiaceae</taxon>
        <taxon>Nonomuraea</taxon>
    </lineage>
</organism>
<evidence type="ECO:0000313" key="13">
    <source>
        <dbReference type="EMBL" id="TMR25270.1"/>
    </source>
</evidence>
<keyword evidence="4" id="KW-0547">Nucleotide-binding</keyword>
<dbReference type="Gene3D" id="3.40.50.1000">
    <property type="entry name" value="HAD superfamily/HAD-like"/>
    <property type="match status" value="2"/>
</dbReference>
<evidence type="ECO:0000256" key="8">
    <source>
        <dbReference type="ARBA" id="ARBA00022989"/>
    </source>
</evidence>
<evidence type="ECO:0000256" key="10">
    <source>
        <dbReference type="ARBA" id="ARBA00049360"/>
    </source>
</evidence>
<reference evidence="13 14" key="1">
    <citation type="submission" date="2019-05" db="EMBL/GenBank/DDBJ databases">
        <title>Draft genome sequence of Nonomuraea turkmeniaca DSM 43926.</title>
        <authorList>
            <person name="Saricaoglu S."/>
            <person name="Isik K."/>
        </authorList>
    </citation>
    <scope>NUCLEOTIDE SEQUENCE [LARGE SCALE GENOMIC DNA]</scope>
    <source>
        <strain evidence="13 14">DSM 43926</strain>
    </source>
</reference>
<evidence type="ECO:0000256" key="9">
    <source>
        <dbReference type="ARBA" id="ARBA00023136"/>
    </source>
</evidence>
<dbReference type="GO" id="GO:0005388">
    <property type="term" value="F:P-type calcium transporter activity"/>
    <property type="evidence" value="ECO:0007669"/>
    <property type="project" value="TreeGrafter"/>
</dbReference>
<dbReference type="InterPro" id="IPR036163">
    <property type="entry name" value="HMA_dom_sf"/>
</dbReference>
<dbReference type="SUPFAM" id="SSF81665">
    <property type="entry name" value="Calcium ATPase, transmembrane domain M"/>
    <property type="match status" value="1"/>
</dbReference>
<dbReference type="Pfam" id="PF00122">
    <property type="entry name" value="E1-E2_ATPase"/>
    <property type="match status" value="1"/>
</dbReference>
<evidence type="ECO:0000256" key="4">
    <source>
        <dbReference type="ARBA" id="ARBA00022741"/>
    </source>
</evidence>
<dbReference type="SFLD" id="SFLDS00003">
    <property type="entry name" value="Haloacid_Dehalogenase"/>
    <property type="match status" value="1"/>
</dbReference>
<dbReference type="InterPro" id="IPR059000">
    <property type="entry name" value="ATPase_P-type_domA"/>
</dbReference>
<dbReference type="SFLD" id="SFLDG00002">
    <property type="entry name" value="C1.7:_P-type_atpase_like"/>
    <property type="match status" value="1"/>
</dbReference>
<dbReference type="InterPro" id="IPR004014">
    <property type="entry name" value="ATPase_P-typ_cation-transptr_N"/>
</dbReference>
<dbReference type="InterPro" id="IPR023299">
    <property type="entry name" value="ATPase_P-typ_cyto_dom_N"/>
</dbReference>
<dbReference type="OrthoDB" id="9814270at2"/>
<dbReference type="PANTHER" id="PTHR24093">
    <property type="entry name" value="CATION TRANSPORTING ATPASE"/>
    <property type="match status" value="1"/>
</dbReference>
<dbReference type="InterPro" id="IPR023298">
    <property type="entry name" value="ATPase_P-typ_TM_dom_sf"/>
</dbReference>
<proteinExistence type="predicted"/>
<dbReference type="InterPro" id="IPR008250">
    <property type="entry name" value="ATPase_P-typ_transduc_dom_A_sf"/>
</dbReference>
<feature type="transmembrane region" description="Helical" evidence="11">
    <location>
        <begin position="1322"/>
        <end position="1342"/>
    </location>
</feature>
<feature type="domain" description="Cation-transporting P-type ATPase N-terminal" evidence="12">
    <location>
        <begin position="540"/>
        <end position="609"/>
    </location>
</feature>
<dbReference type="SUPFAM" id="SSF81660">
    <property type="entry name" value="Metal cation-transporting ATPase, ATP-binding domain N"/>
    <property type="match status" value="1"/>
</dbReference>
<evidence type="ECO:0000256" key="5">
    <source>
        <dbReference type="ARBA" id="ARBA00022840"/>
    </source>
</evidence>
<evidence type="ECO:0000313" key="14">
    <source>
        <dbReference type="Proteomes" id="UP000309128"/>
    </source>
</evidence>
<keyword evidence="2 11" id="KW-0812">Transmembrane</keyword>
<evidence type="ECO:0000256" key="2">
    <source>
        <dbReference type="ARBA" id="ARBA00022692"/>
    </source>
</evidence>
<keyword evidence="5" id="KW-0067">ATP-binding</keyword>
<feature type="transmembrane region" description="Helical" evidence="11">
    <location>
        <begin position="1269"/>
        <end position="1287"/>
    </location>
</feature>
<dbReference type="InterPro" id="IPR036412">
    <property type="entry name" value="HAD-like_sf"/>
</dbReference>
<dbReference type="GO" id="GO:0005524">
    <property type="term" value="F:ATP binding"/>
    <property type="evidence" value="ECO:0007669"/>
    <property type="project" value="UniProtKB-KW"/>
</dbReference>
<protein>
    <submittedName>
        <fullName evidence="13">HAD family hydrolase</fullName>
    </submittedName>
</protein>